<evidence type="ECO:0000313" key="2">
    <source>
        <dbReference type="Proteomes" id="UP000671828"/>
    </source>
</evidence>
<dbReference type="EMBL" id="CP072788">
    <property type="protein sequence ID" value="QTR03643.1"/>
    <property type="molecule type" value="Genomic_DNA"/>
</dbReference>
<dbReference type="Proteomes" id="UP000671828">
    <property type="component" value="Chromosome"/>
</dbReference>
<accession>A0A8T8HYD7</accession>
<organism evidence="1 2">
    <name type="scientific">Saccharothrix algeriensis</name>
    <dbReference type="NCBI Taxonomy" id="173560"/>
    <lineage>
        <taxon>Bacteria</taxon>
        <taxon>Bacillati</taxon>
        <taxon>Actinomycetota</taxon>
        <taxon>Actinomycetes</taxon>
        <taxon>Pseudonocardiales</taxon>
        <taxon>Pseudonocardiaceae</taxon>
        <taxon>Saccharothrix</taxon>
    </lineage>
</organism>
<sequence>MKPDLATLRAAADQFGRYTRPDRSWAALLAATAPAVDLGRAAHRAAAHRWLNAWGCRIRYPRDGEPAVFDQGLAAWWERGRAGLPEPGTRLGELTDAEIEAVAGCFADLAATPAAARRSLGPTAAAKLLFAVRPDSLMPWDDLIARRLPGARDRAAYAAHLRLGRGWALDLLAEAGADEPALVAALGRPGGSLAKLLDEFCYLVHTRGWSVTVG</sequence>
<protein>
    <submittedName>
        <fullName evidence="1">Uncharacterized protein</fullName>
    </submittedName>
</protein>
<gene>
    <name evidence="1" type="ORF">J7S33_00860</name>
</gene>
<name>A0A8T8HYD7_9PSEU</name>
<proteinExistence type="predicted"/>
<evidence type="ECO:0000313" key="1">
    <source>
        <dbReference type="EMBL" id="QTR03643.1"/>
    </source>
</evidence>
<reference evidence="1" key="1">
    <citation type="submission" date="2021-04" db="EMBL/GenBank/DDBJ databases">
        <title>Saccharothrix algeriensis WGS.</title>
        <authorList>
            <person name="Stuskova K."/>
            <person name="Hakalova E."/>
            <person name="Tebbal A.B."/>
            <person name="Eichmeier A."/>
        </authorList>
    </citation>
    <scope>NUCLEOTIDE SEQUENCE</scope>
    <source>
        <strain evidence="1">NRRL B-24137</strain>
    </source>
</reference>
<dbReference type="AlphaFoldDB" id="A0A8T8HYD7"/>